<evidence type="ECO:0000256" key="7">
    <source>
        <dbReference type="ARBA" id="ARBA00022990"/>
    </source>
</evidence>
<feature type="region of interest" description="Disordered" evidence="18">
    <location>
        <begin position="1175"/>
        <end position="1235"/>
    </location>
</feature>
<feature type="binding site" evidence="16">
    <location>
        <position position="358"/>
    </location>
    <ligand>
        <name>Ca(2+)</name>
        <dbReference type="ChEBI" id="CHEBI:29108"/>
    </ligand>
</feature>
<dbReference type="FunFam" id="1.20.1230.10:FF:000002">
    <property type="entry name" value="1-phosphatidylinositol 4,5-bisphosphate phosphodiesterase"/>
    <property type="match status" value="1"/>
</dbReference>
<evidence type="ECO:0000256" key="14">
    <source>
        <dbReference type="PIRNR" id="PIRNR000956"/>
    </source>
</evidence>
<feature type="binding site" evidence="16">
    <location>
        <position position="360"/>
    </location>
    <ligand>
        <name>Ca(2+)</name>
        <dbReference type="ChEBI" id="CHEBI:29108"/>
    </ligand>
</feature>
<keyword evidence="4 14" id="KW-0378">Hydrolase</keyword>
<dbReference type="SUPFAM" id="SSF69989">
    <property type="entry name" value="C-terminal domain of PLC-beta"/>
    <property type="match status" value="1"/>
</dbReference>
<dbReference type="Gene3D" id="1.10.238.10">
    <property type="entry name" value="EF-hand"/>
    <property type="match status" value="1"/>
</dbReference>
<feature type="compositionally biased region" description="Basic and acidic residues" evidence="18">
    <location>
        <begin position="1175"/>
        <end position="1200"/>
    </location>
</feature>
<dbReference type="Gene3D" id="3.20.20.190">
    <property type="entry name" value="Phosphatidylinositol (PI) phosphodiesterase"/>
    <property type="match status" value="1"/>
</dbReference>
<feature type="compositionally biased region" description="Basic and acidic residues" evidence="18">
    <location>
        <begin position="914"/>
        <end position="925"/>
    </location>
</feature>
<dbReference type="InterPro" id="IPR016280">
    <property type="entry name" value="PLC-beta"/>
</dbReference>
<dbReference type="InterPro" id="IPR014815">
    <property type="entry name" value="PLC-beta_C"/>
</dbReference>
<evidence type="ECO:0000256" key="12">
    <source>
        <dbReference type="ARBA" id="ARBA00023726"/>
    </source>
</evidence>
<comment type="catalytic activity">
    <reaction evidence="12">
        <text>a 1,2-diacyl-sn-glycero-3-phospho-(1D-myo-inositol) + H2O = 1D-myo-inositol 1-phosphate + a 1,2-diacyl-sn-glycerol + H(+)</text>
        <dbReference type="Rhea" id="RHEA:43484"/>
        <dbReference type="ChEBI" id="CHEBI:15377"/>
        <dbReference type="ChEBI" id="CHEBI:15378"/>
        <dbReference type="ChEBI" id="CHEBI:17815"/>
        <dbReference type="ChEBI" id="CHEBI:57880"/>
        <dbReference type="ChEBI" id="CHEBI:58433"/>
    </reaction>
    <physiologicalReaction direction="left-to-right" evidence="12">
        <dbReference type="Rhea" id="RHEA:43485"/>
    </physiologicalReaction>
</comment>
<evidence type="ECO:0000259" key="20">
    <source>
        <dbReference type="PROSITE" id="PS50008"/>
    </source>
</evidence>
<feature type="coiled-coil region" evidence="17">
    <location>
        <begin position="970"/>
        <end position="1030"/>
    </location>
</feature>
<dbReference type="InterPro" id="IPR000008">
    <property type="entry name" value="C2_dom"/>
</dbReference>
<dbReference type="GO" id="GO:0004435">
    <property type="term" value="F:phosphatidylinositol-4,5-bisphosphate phospholipase C activity"/>
    <property type="evidence" value="ECO:0007669"/>
    <property type="project" value="UniProtKB-UniRule"/>
</dbReference>
<dbReference type="FunFam" id="2.30.29.240:FF:000001">
    <property type="entry name" value="1-phosphatidylinositol 4,5-bisphosphate phosphodiesterase"/>
    <property type="match status" value="1"/>
</dbReference>
<evidence type="ECO:0000259" key="19">
    <source>
        <dbReference type="PROSITE" id="PS50004"/>
    </source>
</evidence>
<dbReference type="SMART" id="SM00149">
    <property type="entry name" value="PLCYc"/>
    <property type="match status" value="1"/>
</dbReference>
<dbReference type="CDD" id="cd00275">
    <property type="entry name" value="C2_PLC_like"/>
    <property type="match status" value="1"/>
</dbReference>
<feature type="compositionally biased region" description="Polar residues" evidence="18">
    <location>
        <begin position="928"/>
        <end position="940"/>
    </location>
</feature>
<dbReference type="InterPro" id="IPR017946">
    <property type="entry name" value="PLC-like_Pdiesterase_TIM-brl"/>
</dbReference>
<dbReference type="GO" id="GO:0048015">
    <property type="term" value="P:phosphatidylinositol-mediated signaling"/>
    <property type="evidence" value="ECO:0007669"/>
    <property type="project" value="TreeGrafter"/>
</dbReference>
<dbReference type="SUPFAM" id="SSF51695">
    <property type="entry name" value="PLC-like phosphodiesterases"/>
    <property type="match status" value="1"/>
</dbReference>
<dbReference type="CDD" id="cd16211">
    <property type="entry name" value="EFh_PI-PLCbeta4"/>
    <property type="match status" value="1"/>
</dbReference>
<feature type="compositionally biased region" description="Polar residues" evidence="18">
    <location>
        <begin position="528"/>
        <end position="537"/>
    </location>
</feature>
<keyword evidence="10 14" id="KW-0807">Transducer</keyword>
<dbReference type="CDD" id="cd13361">
    <property type="entry name" value="PH_PLC_beta"/>
    <property type="match status" value="1"/>
</dbReference>
<evidence type="ECO:0000256" key="10">
    <source>
        <dbReference type="ARBA" id="ARBA00023224"/>
    </source>
</evidence>
<dbReference type="EMBL" id="HAEB01006873">
    <property type="protein sequence ID" value="SBQ53400.1"/>
    <property type="molecule type" value="Transcribed_RNA"/>
</dbReference>
<evidence type="ECO:0000313" key="21">
    <source>
        <dbReference type="EMBL" id="SBQ53400.1"/>
    </source>
</evidence>
<keyword evidence="3" id="KW-0597">Phosphoprotein</keyword>
<dbReference type="Gene3D" id="2.30.29.240">
    <property type="match status" value="1"/>
</dbReference>
<dbReference type="GO" id="GO:0051209">
    <property type="term" value="P:release of sequestered calcium ion into cytosol"/>
    <property type="evidence" value="ECO:0007669"/>
    <property type="project" value="TreeGrafter"/>
</dbReference>
<dbReference type="SMART" id="SM00239">
    <property type="entry name" value="C2"/>
    <property type="match status" value="1"/>
</dbReference>
<feature type="region of interest" description="Disordered" evidence="18">
    <location>
        <begin position="1123"/>
        <end position="1155"/>
    </location>
</feature>
<comment type="cofactor">
    <cofactor evidence="16">
        <name>Ca(2+)</name>
        <dbReference type="ChEBI" id="CHEBI:29108"/>
    </cofactor>
    <text evidence="16">Binds 1 Ca(2+) ion per subunit.</text>
</comment>
<dbReference type="GO" id="GO:0005886">
    <property type="term" value="C:plasma membrane"/>
    <property type="evidence" value="ECO:0007669"/>
    <property type="project" value="UniProtKB-SubCell"/>
</dbReference>
<evidence type="ECO:0000256" key="2">
    <source>
        <dbReference type="ARBA" id="ARBA00022475"/>
    </source>
</evidence>
<dbReference type="GO" id="GO:0005509">
    <property type="term" value="F:calcium ion binding"/>
    <property type="evidence" value="ECO:0007669"/>
    <property type="project" value="UniProtKB-UniRule"/>
</dbReference>
<dbReference type="Pfam" id="PF08703">
    <property type="entry name" value="PLC-beta_C"/>
    <property type="match status" value="1"/>
</dbReference>
<feature type="compositionally biased region" description="Basic and acidic residues" evidence="18">
    <location>
        <begin position="1140"/>
        <end position="1154"/>
    </location>
</feature>
<evidence type="ECO:0000256" key="1">
    <source>
        <dbReference type="ARBA" id="ARBA00004236"/>
    </source>
</evidence>
<dbReference type="PRINTS" id="PR00390">
    <property type="entry name" value="PHPHLIPASEC"/>
</dbReference>
<dbReference type="FunFam" id="3.20.20.190:FF:000005">
    <property type="entry name" value="1-phosphatidylinositol 4,5-bisphosphate phosphodiesterase"/>
    <property type="match status" value="1"/>
</dbReference>
<feature type="region of interest" description="Disordered" evidence="18">
    <location>
        <begin position="903"/>
        <end position="952"/>
    </location>
</feature>
<feature type="region of interest" description="Disordered" evidence="18">
    <location>
        <begin position="477"/>
        <end position="583"/>
    </location>
</feature>
<dbReference type="SUPFAM" id="SSF47473">
    <property type="entry name" value="EF-hand"/>
    <property type="match status" value="1"/>
</dbReference>
<dbReference type="GO" id="GO:0046488">
    <property type="term" value="P:phosphatidylinositol metabolic process"/>
    <property type="evidence" value="ECO:0007669"/>
    <property type="project" value="TreeGrafter"/>
</dbReference>
<evidence type="ECO:0000256" key="13">
    <source>
        <dbReference type="ARBA" id="ARBA00055176"/>
    </source>
</evidence>
<evidence type="ECO:0000256" key="9">
    <source>
        <dbReference type="ARBA" id="ARBA00023136"/>
    </source>
</evidence>
<evidence type="ECO:0000256" key="16">
    <source>
        <dbReference type="PIRSR" id="PIRSR000956-2"/>
    </source>
</evidence>
<keyword evidence="8 14" id="KW-0443">Lipid metabolism</keyword>
<keyword evidence="16" id="KW-0479">Metal-binding</keyword>
<evidence type="ECO:0000256" key="6">
    <source>
        <dbReference type="ARBA" id="ARBA00022963"/>
    </source>
</evidence>
<protein>
    <recommendedName>
        <fullName evidence="14">1-phosphatidylinositol 4,5-bisphosphate phosphodiesterase</fullName>
        <ecNumber evidence="14">3.1.4.11</ecNumber>
    </recommendedName>
</protein>
<evidence type="ECO:0000256" key="17">
    <source>
        <dbReference type="SAM" id="Coils"/>
    </source>
</evidence>
<keyword evidence="6 14" id="KW-0442">Lipid degradation</keyword>
<dbReference type="Gene3D" id="2.60.40.150">
    <property type="entry name" value="C2 domain"/>
    <property type="match status" value="1"/>
</dbReference>
<evidence type="ECO:0000256" key="18">
    <source>
        <dbReference type="SAM" id="MobiDB-lite"/>
    </source>
</evidence>
<feature type="active site" evidence="15">
    <location>
        <position position="375"/>
    </location>
</feature>
<gene>
    <name evidence="21" type="primary">PLCB4</name>
</gene>
<dbReference type="InterPro" id="IPR000909">
    <property type="entry name" value="PLipase_C_PInositol-sp_X_dom"/>
</dbReference>
<comment type="subcellular location">
    <subcellularLocation>
        <location evidence="1">Cell membrane</location>
    </subcellularLocation>
</comment>
<accession>A0A1A8F237</accession>
<dbReference type="SMART" id="SM00148">
    <property type="entry name" value="PLCXc"/>
    <property type="match status" value="1"/>
</dbReference>
<dbReference type="InterPro" id="IPR001711">
    <property type="entry name" value="PLipase_C_Pinositol-sp_Y"/>
</dbReference>
<keyword evidence="9" id="KW-0472">Membrane</keyword>
<evidence type="ECO:0000256" key="3">
    <source>
        <dbReference type="ARBA" id="ARBA00022553"/>
    </source>
</evidence>
<dbReference type="CDD" id="cd08591">
    <property type="entry name" value="PI-PLCc_beta"/>
    <property type="match status" value="1"/>
</dbReference>
<keyword evidence="17" id="KW-0175">Coiled coil</keyword>
<feature type="domain" description="PI-PLC Y-box" evidence="20">
    <location>
        <begin position="608"/>
        <end position="724"/>
    </location>
</feature>
<comment type="catalytic activity">
    <reaction evidence="11">
        <text>a 1,2-diacyl-sn-glycero-3-phospho-(1D-myo-inositol-4,5-bisphosphate) + H2O = 1D-myo-inositol 1,4,5-trisphosphate + a 1,2-diacyl-sn-glycerol + H(+)</text>
        <dbReference type="Rhea" id="RHEA:33179"/>
        <dbReference type="ChEBI" id="CHEBI:15377"/>
        <dbReference type="ChEBI" id="CHEBI:15378"/>
        <dbReference type="ChEBI" id="CHEBI:17815"/>
        <dbReference type="ChEBI" id="CHEBI:58456"/>
        <dbReference type="ChEBI" id="CHEBI:203600"/>
        <dbReference type="EC" id="3.1.4.11"/>
    </reaction>
    <physiologicalReaction direction="left-to-right" evidence="11">
        <dbReference type="Rhea" id="RHEA:33180"/>
    </physiologicalReaction>
</comment>
<dbReference type="FunFam" id="2.60.40.150:FF:000008">
    <property type="entry name" value="1-phosphatidylinositol 4,5-bisphosphate phosphodiesterase"/>
    <property type="match status" value="1"/>
</dbReference>
<dbReference type="InterPro" id="IPR035892">
    <property type="entry name" value="C2_domain_sf"/>
</dbReference>
<dbReference type="Pfam" id="PF00388">
    <property type="entry name" value="PI-PLC-X"/>
    <property type="match status" value="1"/>
</dbReference>
<dbReference type="AlphaFoldDB" id="A0A1A8F237"/>
<dbReference type="Pfam" id="PF00168">
    <property type="entry name" value="C2"/>
    <property type="match status" value="1"/>
</dbReference>
<dbReference type="SUPFAM" id="SSF49562">
    <property type="entry name" value="C2 domain (Calcium/lipid-binding domain, CaLB)"/>
    <property type="match status" value="1"/>
</dbReference>
<feature type="binding site" evidence="16">
    <location>
        <position position="329"/>
    </location>
    <ligand>
        <name>Ca(2+)</name>
        <dbReference type="ChEBI" id="CHEBI:29108"/>
    </ligand>
</feature>
<keyword evidence="5 16" id="KW-0106">Calcium</keyword>
<keyword evidence="7" id="KW-0007">Acetylation</keyword>
<keyword evidence="2" id="KW-1003">Cell membrane</keyword>
<feature type="domain" description="C2" evidence="19">
    <location>
        <begin position="727"/>
        <end position="852"/>
    </location>
</feature>
<feature type="compositionally biased region" description="Basic and acidic residues" evidence="18">
    <location>
        <begin position="501"/>
        <end position="512"/>
    </location>
</feature>
<dbReference type="PIRSF" id="PIRSF000956">
    <property type="entry name" value="PLC-beta"/>
    <property type="match status" value="1"/>
</dbReference>
<dbReference type="EC" id="3.1.4.11" evidence="14"/>
<reference evidence="21" key="1">
    <citation type="submission" date="2016-05" db="EMBL/GenBank/DDBJ databases">
        <authorList>
            <person name="Lavstsen T."/>
            <person name="Jespersen J.S."/>
        </authorList>
    </citation>
    <scope>NUCLEOTIDE SEQUENCE</scope>
    <source>
        <tissue evidence="21">Brain</tissue>
    </source>
</reference>
<name>A0A1A8F237_9TELE</name>
<dbReference type="PANTHER" id="PTHR10336:SF36">
    <property type="entry name" value="1-PHOSPHATIDYLINOSITOL 4,5-BISPHOSPHATE PHOSPHODIESTERASE BETA-4"/>
    <property type="match status" value="1"/>
</dbReference>
<reference evidence="21" key="2">
    <citation type="submission" date="2016-06" db="EMBL/GenBank/DDBJ databases">
        <title>The genome of a short-lived fish provides insights into sex chromosome evolution and the genetic control of aging.</title>
        <authorList>
            <person name="Reichwald K."/>
            <person name="Felder M."/>
            <person name="Petzold A."/>
            <person name="Koch P."/>
            <person name="Groth M."/>
            <person name="Platzer M."/>
        </authorList>
    </citation>
    <scope>NUCLEOTIDE SEQUENCE</scope>
    <source>
        <tissue evidence="21">Brain</tissue>
    </source>
</reference>
<dbReference type="InterPro" id="IPR037862">
    <property type="entry name" value="PLC-beta_PH"/>
</dbReference>
<dbReference type="Pfam" id="PF00387">
    <property type="entry name" value="PI-PLC-Y"/>
    <property type="match status" value="1"/>
</dbReference>
<organism evidence="21">
    <name type="scientific">Nothobranchius korthausae</name>
    <dbReference type="NCBI Taxonomy" id="1143690"/>
    <lineage>
        <taxon>Eukaryota</taxon>
        <taxon>Metazoa</taxon>
        <taxon>Chordata</taxon>
        <taxon>Craniata</taxon>
        <taxon>Vertebrata</taxon>
        <taxon>Euteleostomi</taxon>
        <taxon>Actinopterygii</taxon>
        <taxon>Neopterygii</taxon>
        <taxon>Teleostei</taxon>
        <taxon>Neoteleostei</taxon>
        <taxon>Acanthomorphata</taxon>
        <taxon>Ovalentaria</taxon>
        <taxon>Atherinomorphae</taxon>
        <taxon>Cyprinodontiformes</taxon>
        <taxon>Nothobranchiidae</taxon>
        <taxon>Nothobranchius</taxon>
    </lineage>
</organism>
<feature type="binding site" evidence="16">
    <location>
        <position position="409"/>
    </location>
    <ligand>
        <name>Ca(2+)</name>
        <dbReference type="ChEBI" id="CHEBI:29108"/>
    </ligand>
</feature>
<dbReference type="PROSITE" id="PS50007">
    <property type="entry name" value="PIPLC_X_DOMAIN"/>
    <property type="match status" value="1"/>
</dbReference>
<evidence type="ECO:0000256" key="5">
    <source>
        <dbReference type="ARBA" id="ARBA00022837"/>
    </source>
</evidence>
<dbReference type="SUPFAM" id="SSF50729">
    <property type="entry name" value="PH domain-like"/>
    <property type="match status" value="1"/>
</dbReference>
<feature type="active site" evidence="15">
    <location>
        <position position="328"/>
    </location>
</feature>
<dbReference type="Pfam" id="PF22631">
    <property type="entry name" value="PLCB1-4-like_EFh"/>
    <property type="match status" value="1"/>
</dbReference>
<comment type="function">
    <text evidence="13">Activated phosphatidylinositol-specific phospholipase C enzymes catalyze the production of the second messenger molecules diacylglycerol (DAG) and inositol 1,4,5-trisphosphate (IP3) involved in G-protein coupled receptor signaling pathways. PLCB4 is a direct effector of the endothelin receptor signaling pathway that plays an essential role in lower jaw and middle ear structures development.</text>
</comment>
<sequence>MTKSYEFNWQKHLPEFMQEGTSFDRFDEDPYIFEPNCRMKVDEYGFFITWKIEGKEGQVLECSLINSIRVGAIPKDPKILSSFEAVGKTEADLEGCIICICSGTDLVNLSFMFLVAENPDIARKWIEGLRSVIHNFKANNVCPMTCLKKHWMRMCFLTNVNGKIPVRGITRTFASGKTEKGIFQALKDLGLPSGKNDEIEPPDFTFDIFYALTQKICPRTDIEELFKNINGNKTDYLTVDQLVSFLNENQRDPRLNEILFPFYDPKRAMQIIEKYERDEELKKKGRMSSDGFCRYLMSDENAPVFLDRLELYQEMDQPLAHYFISSSHNTYLTGRQFGGKSSVEMYRQVLLSGCRCVELDCWDGKGEDQEPIITHGKAMCTDILFKDVIQAIKETAFVTSDYPVILSFENHCSKLQQYKMAKYCEEIFGDLLLRQPLESYSLEPGRPLPSPNELKKKILIKNKRLKPEVEQRQLESLKKHMEAGETNTPAIIMGEEDDTENAEKEAEEKDLISEAPSLSEATSEKETSSVSQSNAISSGKDEEQNNGVRKIPDDEVTEISEATDATDISEASDQDNNKKGVDVAEDSEEALIASYQYESATTNIHPYLSAMVNYAQPVKFQGFDVAEERNIYHNMSSFNESVGLGYLKTNAIEFVNYNKRQMSRIYPKGGRVDSSNYMPQIFWNAGCQMVSLNFQTPDLAMQLNQGKFEYNGSCGYLLKPDFMRRSDRTFDPFSETPVDGVIAATCSVQVFSGQFLSDKKIGTYVEVDMYGLPTDTIRKEFRTRMVMNNGLNPAYNEEPFVFRKVILPDLAVLRIAVYDDNNKLIGQRILPLDGLQAGYRHISLRNEGNKPLSLPTVFCQIILKTYVPDGFGAIVDALSDPKKFLTIAEKRADQMKALGIDTNDIADVPSGSSKNDKKGKGKGDTMKVSVTQQASSEMAQTSNSINNNTTETKRDTALVPNVSIDDLKQMKTYLKLIKKQQKELNSLKKKHSKDQNAMQKAHCTQVDKMVSLHEKEKTTLEKLLEKAIKKRGENNCQELKKETEDKIQTLATDQKAKVKDITAQHTKEWSELISSHSSEEQEMKDTHVTQQCEHLKKLLTTVQEQQTVQLKVIHERQSKEMRANQAKMSMENSKAISQDKTIKNKAERERRVRELNSSNTKKFLDERKRLAMKHQKEMEQLEKNQREQLEKLDKHNEQLLKSHHANKQVQGQGHTADGEVGGGDGPQTCHGGLSN</sequence>
<dbReference type="InterPro" id="IPR001192">
    <property type="entry name" value="PI-PLC_fam"/>
</dbReference>
<dbReference type="FunFam" id="1.10.238.10:FF:000024">
    <property type="entry name" value="1-phosphatidylinositol 4,5-bisphosphate phosphodiesterase"/>
    <property type="match status" value="1"/>
</dbReference>
<evidence type="ECO:0000256" key="11">
    <source>
        <dbReference type="ARBA" id="ARBA00023674"/>
    </source>
</evidence>
<dbReference type="InterPro" id="IPR011992">
    <property type="entry name" value="EF-hand-dom_pair"/>
</dbReference>
<feature type="compositionally biased region" description="Low complexity" evidence="18">
    <location>
        <begin position="941"/>
        <end position="950"/>
    </location>
</feature>
<dbReference type="Gene3D" id="1.20.1230.10">
    <property type="entry name" value="Phospholipase C beta, distal C-terminal domain"/>
    <property type="match status" value="1"/>
</dbReference>
<dbReference type="Pfam" id="PF17787">
    <property type="entry name" value="PH_14"/>
    <property type="match status" value="1"/>
</dbReference>
<evidence type="ECO:0000256" key="15">
    <source>
        <dbReference type="PIRSR" id="PIRSR000956-1"/>
    </source>
</evidence>
<dbReference type="GO" id="GO:0016042">
    <property type="term" value="P:lipid catabolic process"/>
    <property type="evidence" value="ECO:0007669"/>
    <property type="project" value="UniProtKB-KW"/>
</dbReference>
<dbReference type="InterPro" id="IPR042531">
    <property type="entry name" value="PLC-beta_C_sf"/>
</dbReference>
<dbReference type="PROSITE" id="PS50004">
    <property type="entry name" value="C2"/>
    <property type="match status" value="1"/>
</dbReference>
<evidence type="ECO:0000256" key="4">
    <source>
        <dbReference type="ARBA" id="ARBA00022801"/>
    </source>
</evidence>
<proteinExistence type="predicted"/>
<dbReference type="GO" id="GO:0120548">
    <property type="term" value="F:phosphatidylinositol phospholipase C activity"/>
    <property type="evidence" value="ECO:0007669"/>
    <property type="project" value="RHEA"/>
</dbReference>
<dbReference type="InterPro" id="IPR053945">
    <property type="entry name" value="PLCB1-4-like_EFh"/>
</dbReference>
<feature type="compositionally biased region" description="Polar residues" evidence="18">
    <location>
        <begin position="1126"/>
        <end position="1139"/>
    </location>
</feature>
<dbReference type="PROSITE" id="PS50008">
    <property type="entry name" value="PIPLC_Y_DOMAIN"/>
    <property type="match status" value="1"/>
</dbReference>
<dbReference type="PANTHER" id="PTHR10336">
    <property type="entry name" value="PHOSPHOINOSITIDE-SPECIFIC PHOSPHOLIPASE C FAMILY PROTEIN"/>
    <property type="match status" value="1"/>
</dbReference>
<evidence type="ECO:0000256" key="8">
    <source>
        <dbReference type="ARBA" id="ARBA00023098"/>
    </source>
</evidence>